<keyword evidence="2 3" id="KW-0378">Hydrolase</keyword>
<proteinExistence type="inferred from homology"/>
<reference evidence="4" key="1">
    <citation type="journal article" date="2019" name="Int. J. Syst. Evol. Microbiol.">
        <title>The Global Catalogue of Microorganisms (GCM) 10K type strain sequencing project: providing services to taxonomists for standard genome sequencing and annotation.</title>
        <authorList>
            <consortium name="The Broad Institute Genomics Platform"/>
            <consortium name="The Broad Institute Genome Sequencing Center for Infectious Disease"/>
            <person name="Wu L."/>
            <person name="Ma J."/>
        </authorList>
    </citation>
    <scope>NUCLEOTIDE SEQUENCE [LARGE SCALE GENOMIC DNA]</scope>
    <source>
        <strain evidence="4">CGMCC 1.12477</strain>
    </source>
</reference>
<dbReference type="GO" id="GO:0016787">
    <property type="term" value="F:hydrolase activity"/>
    <property type="evidence" value="ECO:0007669"/>
    <property type="project" value="UniProtKB-KW"/>
</dbReference>
<dbReference type="SUPFAM" id="SSF51556">
    <property type="entry name" value="Metallo-dependent hydrolases"/>
    <property type="match status" value="1"/>
</dbReference>
<dbReference type="PANTHER" id="PTHR11113">
    <property type="entry name" value="N-ACETYLGLUCOSAMINE-6-PHOSPHATE DEACETYLASE"/>
    <property type="match status" value="1"/>
</dbReference>
<evidence type="ECO:0000313" key="4">
    <source>
        <dbReference type="Proteomes" id="UP001597186"/>
    </source>
</evidence>
<dbReference type="EC" id="3.6.1.63" evidence="3"/>
<dbReference type="NCBIfam" id="NF011987">
    <property type="entry name" value="PRK15446.2-3"/>
    <property type="match status" value="1"/>
</dbReference>
<dbReference type="SUPFAM" id="SSF51338">
    <property type="entry name" value="Composite domain of metallo-dependent hydrolases"/>
    <property type="match status" value="1"/>
</dbReference>
<protein>
    <submittedName>
        <fullName evidence="3">Alpha-D-ribose 1-methylphosphonate 5-triphosphate diphosphatase</fullName>
        <ecNumber evidence="3">3.6.1.63</ecNumber>
    </submittedName>
</protein>
<dbReference type="RefSeq" id="WP_379917309.1">
    <property type="nucleotide sequence ID" value="NZ_JBHUDD010000143.1"/>
</dbReference>
<dbReference type="InterPro" id="IPR032466">
    <property type="entry name" value="Metal_Hydrolase"/>
</dbReference>
<sequence length="383" mass="41374">MTQLPPLRLTGADILRDGEMQRRSLAVENGRIARGPLPPVDMTGYLILPGIVDLHGQAFERQIAPRPGTLLPVETALRATAREAAAHGVTTAYIAQRWGWEGGIASPDFAENVLQGVSDVAVAALIDMRAQLRLDTHTADSQQRLLHAIRRHGVDLVVFHDTLGASGQWSEDPALQARTLGVPLAAFEAARTTAKGQSRLVPRHLCQLAEAFDTLGVTYGSHGDMDGETRDRYRLLGAYVAECPADPRAAAVAHATDGPVILPAPALIQDDPRQWAMLRRGLCDILVSDCHYPSLAHAAWSLVDTGQMDLPRAWSMISATPAHLMGMHDRGRLDHRARADFVVMNATTREIELTVSAGRLAYLSGEAGARLMASLSEARIAAE</sequence>
<dbReference type="Gene3D" id="3.20.20.140">
    <property type="entry name" value="Metal-dependent hydrolases"/>
    <property type="match status" value="1"/>
</dbReference>
<comment type="similarity">
    <text evidence="1">Belongs to the metallo-dependent hydrolases superfamily. NagA family.</text>
</comment>
<name>A0ABW4EH89_9RHOB</name>
<evidence type="ECO:0000256" key="1">
    <source>
        <dbReference type="ARBA" id="ARBA00010716"/>
    </source>
</evidence>
<dbReference type="Gene3D" id="2.30.40.10">
    <property type="entry name" value="Urease, subunit C, domain 1"/>
    <property type="match status" value="1"/>
</dbReference>
<evidence type="ECO:0000313" key="3">
    <source>
        <dbReference type="EMBL" id="MFD1510787.1"/>
    </source>
</evidence>
<dbReference type="EMBL" id="JBHUDD010000143">
    <property type="protein sequence ID" value="MFD1510787.1"/>
    <property type="molecule type" value="Genomic_DNA"/>
</dbReference>
<dbReference type="Proteomes" id="UP001597186">
    <property type="component" value="Unassembled WGS sequence"/>
</dbReference>
<keyword evidence="4" id="KW-1185">Reference proteome</keyword>
<dbReference type="InterPro" id="IPR011059">
    <property type="entry name" value="Metal-dep_hydrolase_composite"/>
</dbReference>
<accession>A0ABW4EH89</accession>
<evidence type="ECO:0000256" key="2">
    <source>
        <dbReference type="ARBA" id="ARBA00022801"/>
    </source>
</evidence>
<organism evidence="3 4">
    <name type="scientific">Lacimonas salitolerans</name>
    <dbReference type="NCBI Taxonomy" id="1323750"/>
    <lineage>
        <taxon>Bacteria</taxon>
        <taxon>Pseudomonadati</taxon>
        <taxon>Pseudomonadota</taxon>
        <taxon>Alphaproteobacteria</taxon>
        <taxon>Rhodobacterales</taxon>
        <taxon>Paracoccaceae</taxon>
        <taxon>Lacimonas</taxon>
    </lineage>
</organism>
<dbReference type="PANTHER" id="PTHR11113:SF14">
    <property type="entry name" value="N-ACETYLGLUCOSAMINE-6-PHOSPHATE DEACETYLASE"/>
    <property type="match status" value="1"/>
</dbReference>
<gene>
    <name evidence="3" type="ORF">ACFTOW_15490</name>
</gene>
<comment type="caution">
    <text evidence="3">The sequence shown here is derived from an EMBL/GenBank/DDBJ whole genome shotgun (WGS) entry which is preliminary data.</text>
</comment>